<comment type="subunit">
    <text evidence="9">Homodimer, forms a heterotetramer with a Cas1 homodimer.</text>
</comment>
<organism evidence="10 11">
    <name type="scientific">Enterococcus columbae DSM 7374 = ATCC 51263</name>
    <dbReference type="NCBI Taxonomy" id="1121865"/>
    <lineage>
        <taxon>Bacteria</taxon>
        <taxon>Bacillati</taxon>
        <taxon>Bacillota</taxon>
        <taxon>Bacilli</taxon>
        <taxon>Lactobacillales</taxon>
        <taxon>Enterococcaceae</taxon>
        <taxon>Enterococcus</taxon>
    </lineage>
</organism>
<gene>
    <name evidence="9" type="primary">cas2</name>
    <name evidence="10" type="ORF">I568_01274</name>
</gene>
<dbReference type="NCBIfam" id="TIGR01573">
    <property type="entry name" value="cas2"/>
    <property type="match status" value="1"/>
</dbReference>
<dbReference type="SUPFAM" id="SSF143430">
    <property type="entry name" value="TTP0101/SSO1404-like"/>
    <property type="match status" value="1"/>
</dbReference>
<evidence type="ECO:0000313" key="11">
    <source>
        <dbReference type="Proteomes" id="UP000014113"/>
    </source>
</evidence>
<dbReference type="EC" id="3.1.-.-" evidence="9"/>
<comment type="cofactor">
    <cofactor evidence="1 9">
        <name>Mg(2+)</name>
        <dbReference type="ChEBI" id="CHEBI:18420"/>
    </cofactor>
</comment>
<keyword evidence="7 9" id="KW-0460">Magnesium</keyword>
<dbReference type="GO" id="GO:0043571">
    <property type="term" value="P:maintenance of CRISPR repeat elements"/>
    <property type="evidence" value="ECO:0007669"/>
    <property type="project" value="UniProtKB-UniRule"/>
</dbReference>
<dbReference type="RefSeq" id="WP_016183744.1">
    <property type="nucleotide sequence ID" value="NZ_JXKI01000005.1"/>
</dbReference>
<keyword evidence="8 9" id="KW-0051">Antiviral defense</keyword>
<evidence type="ECO:0000256" key="2">
    <source>
        <dbReference type="ARBA" id="ARBA00009959"/>
    </source>
</evidence>
<keyword evidence="3 9" id="KW-0540">Nuclease</keyword>
<dbReference type="GO" id="GO:0004521">
    <property type="term" value="F:RNA endonuclease activity"/>
    <property type="evidence" value="ECO:0007669"/>
    <property type="project" value="InterPro"/>
</dbReference>
<feature type="binding site" evidence="9">
    <location>
        <position position="8"/>
    </location>
    <ligand>
        <name>Mg(2+)</name>
        <dbReference type="ChEBI" id="CHEBI:18420"/>
        <note>catalytic</note>
    </ligand>
</feature>
<dbReference type="GO" id="GO:0016787">
    <property type="term" value="F:hydrolase activity"/>
    <property type="evidence" value="ECO:0007669"/>
    <property type="project" value="UniProtKB-KW"/>
</dbReference>
<dbReference type="STRING" id="1121865.OMW_01631"/>
<dbReference type="AlphaFoldDB" id="S1N4D8"/>
<evidence type="ECO:0000256" key="3">
    <source>
        <dbReference type="ARBA" id="ARBA00022722"/>
    </source>
</evidence>
<dbReference type="eggNOG" id="COG3512">
    <property type="taxonomic scope" value="Bacteria"/>
</dbReference>
<dbReference type="PATRIC" id="fig|1121865.3.peg.1573"/>
<keyword evidence="4 9" id="KW-0479">Metal-binding</keyword>
<evidence type="ECO:0000256" key="9">
    <source>
        <dbReference type="HAMAP-Rule" id="MF_01471"/>
    </source>
</evidence>
<dbReference type="Pfam" id="PF09827">
    <property type="entry name" value="CRISPR_Cas2"/>
    <property type="match status" value="1"/>
</dbReference>
<dbReference type="GO" id="GO:0046872">
    <property type="term" value="F:metal ion binding"/>
    <property type="evidence" value="ECO:0007669"/>
    <property type="project" value="UniProtKB-UniRule"/>
</dbReference>
<comment type="function">
    <text evidence="9">CRISPR (clustered regularly interspaced short palindromic repeat), is an adaptive immune system that provides protection against mobile genetic elements (viruses, transposable elements and conjugative plasmids). CRISPR clusters contain sequences complementary to antecedent mobile elements and target invading nucleic acids. CRISPR clusters are transcribed and processed into CRISPR RNA (crRNA). Functions as a ssRNA-specific endoribonuclease. Involved in the integration of spacer DNA into the CRISPR cassette.</text>
</comment>
<protein>
    <recommendedName>
        <fullName evidence="9">CRISPR-associated endoribonuclease Cas2</fullName>
        <ecNumber evidence="9">3.1.-.-</ecNumber>
    </recommendedName>
</protein>
<evidence type="ECO:0000256" key="1">
    <source>
        <dbReference type="ARBA" id="ARBA00001946"/>
    </source>
</evidence>
<dbReference type="InterPro" id="IPR021127">
    <property type="entry name" value="CRISPR_associated_Cas2"/>
</dbReference>
<dbReference type="InterPro" id="IPR019199">
    <property type="entry name" value="Virulence_VapD/CRISPR_Cas2"/>
</dbReference>
<proteinExistence type="inferred from homology"/>
<keyword evidence="5 9" id="KW-0255">Endonuclease</keyword>
<reference evidence="10 11" key="1">
    <citation type="submission" date="2013-03" db="EMBL/GenBank/DDBJ databases">
        <title>The Genome Sequence of Enterococcus columbae ATCC_51263 (PacBio/Illumina hybrid assembly).</title>
        <authorList>
            <consortium name="The Broad Institute Genomics Platform"/>
            <consortium name="The Broad Institute Genome Sequencing Center for Infectious Disease"/>
            <person name="Earl A."/>
            <person name="Russ C."/>
            <person name="Gilmore M."/>
            <person name="Surin D."/>
            <person name="Walker B."/>
            <person name="Young S."/>
            <person name="Zeng Q."/>
            <person name="Gargeya S."/>
            <person name="Fitzgerald M."/>
            <person name="Haas B."/>
            <person name="Abouelleil A."/>
            <person name="Allen A.W."/>
            <person name="Alvarado L."/>
            <person name="Arachchi H.M."/>
            <person name="Berlin A.M."/>
            <person name="Chapman S.B."/>
            <person name="Gainer-Dewar J."/>
            <person name="Goldberg J."/>
            <person name="Griggs A."/>
            <person name="Gujja S."/>
            <person name="Hansen M."/>
            <person name="Howarth C."/>
            <person name="Imamovic A."/>
            <person name="Ireland A."/>
            <person name="Larimer J."/>
            <person name="McCowan C."/>
            <person name="Murphy C."/>
            <person name="Pearson M."/>
            <person name="Poon T.W."/>
            <person name="Priest M."/>
            <person name="Roberts A."/>
            <person name="Saif S."/>
            <person name="Shea T."/>
            <person name="Sisk P."/>
            <person name="Sykes S."/>
            <person name="Wortman J."/>
            <person name="Nusbaum C."/>
            <person name="Birren B."/>
        </authorList>
    </citation>
    <scope>NUCLEOTIDE SEQUENCE [LARGE SCALE GENOMIC DNA]</scope>
    <source>
        <strain evidence="10 11">ATCC 51263</strain>
    </source>
</reference>
<dbReference type="OrthoDB" id="9791737at2"/>
<evidence type="ECO:0000313" key="10">
    <source>
        <dbReference type="EMBL" id="EOW83827.1"/>
    </source>
</evidence>
<keyword evidence="6 9" id="KW-0378">Hydrolase</keyword>
<evidence type="ECO:0000256" key="5">
    <source>
        <dbReference type="ARBA" id="ARBA00022759"/>
    </source>
</evidence>
<dbReference type="HAMAP" id="MF_01471">
    <property type="entry name" value="Cas2"/>
    <property type="match status" value="1"/>
</dbReference>
<dbReference type="EMBL" id="ASWJ01000006">
    <property type="protein sequence ID" value="EOW83827.1"/>
    <property type="molecule type" value="Genomic_DNA"/>
</dbReference>
<dbReference type="Proteomes" id="UP000014113">
    <property type="component" value="Unassembled WGS sequence"/>
</dbReference>
<keyword evidence="11" id="KW-1185">Reference proteome</keyword>
<accession>S1N4D8</accession>
<evidence type="ECO:0000256" key="6">
    <source>
        <dbReference type="ARBA" id="ARBA00022801"/>
    </source>
</evidence>
<dbReference type="GO" id="GO:0051607">
    <property type="term" value="P:defense response to virus"/>
    <property type="evidence" value="ECO:0007669"/>
    <property type="project" value="UniProtKB-UniRule"/>
</dbReference>
<comment type="similarity">
    <text evidence="2 9">Belongs to the CRISPR-associated endoribonuclease Cas2 protein family.</text>
</comment>
<evidence type="ECO:0000256" key="8">
    <source>
        <dbReference type="ARBA" id="ARBA00023118"/>
    </source>
</evidence>
<sequence>MRILVFFDLPVLSLDQRRDYRNFRKFLIKDGFIMLQESVYCKMVLNESAAKAVVEQVKKNRPEDGLVQLLTVTEKQFSKMEYIVGEYSTEVLDTDQRLVIL</sequence>
<evidence type="ECO:0000256" key="7">
    <source>
        <dbReference type="ARBA" id="ARBA00022842"/>
    </source>
</evidence>
<comment type="caution">
    <text evidence="10">The sequence shown here is derived from an EMBL/GenBank/DDBJ whole genome shotgun (WGS) entry which is preliminary data.</text>
</comment>
<name>S1N4D8_9ENTE</name>
<evidence type="ECO:0000256" key="4">
    <source>
        <dbReference type="ARBA" id="ARBA00022723"/>
    </source>
</evidence>